<proteinExistence type="predicted"/>
<dbReference type="EMBL" id="MN988521">
    <property type="protein sequence ID" value="QIG71403.1"/>
    <property type="molecule type" value="Genomic_DNA"/>
</dbReference>
<gene>
    <name evidence="1" type="ORF">EVB93_316</name>
</gene>
<dbReference type="InterPro" id="IPR011604">
    <property type="entry name" value="PDDEXK-like_dom_sf"/>
</dbReference>
<sequence>MKFNIIETKIQGYLRKGSLLLTKEDLNINIKRHTRAHYVGISTISGCARMLWMKYFHPNLIKWPDNSASDHKSVRIFDMGHICEWITVRCLELGGATITGAQDTYEEFGIFKGHPDATIDGNLTGEIKSMNDNHFQHFVEQGVKKSHWGYYVQTQMYEYYSGTHDGCLIATNKNTGEMKCEHVPYDEAVVEHHRQKAKHISETKHFWDIDKEFIAQDLNSCSFCPLRKLCHGDKQW</sequence>
<keyword evidence="1" id="KW-0540">Nuclease</keyword>
<reference evidence="1 2" key="1">
    <citation type="submission" date="2020-01" db="EMBL/GenBank/DDBJ databases">
        <title>Patterns of diversity and host range of bacteriophage communities associated with bean-nodulatin bacteria.</title>
        <authorList>
            <person name="Vann Cauwenberghe J."/>
            <person name="Santamaria R.I."/>
            <person name="Bustos P."/>
            <person name="Juarez S."/>
            <person name="Gonzalez V."/>
        </authorList>
    </citation>
    <scope>NUCLEOTIDE SEQUENCE [LARGE SCALE GENOMIC DNA]</scope>
</reference>
<dbReference type="Proteomes" id="UP000629603">
    <property type="component" value="Segment"/>
</dbReference>
<keyword evidence="2" id="KW-1185">Reference proteome</keyword>
<name>A0A7S5UVJ6_9CAUD</name>
<keyword evidence="1" id="KW-0378">Hydrolase</keyword>
<dbReference type="GO" id="GO:0004527">
    <property type="term" value="F:exonuclease activity"/>
    <property type="evidence" value="ECO:0007669"/>
    <property type="project" value="UniProtKB-KW"/>
</dbReference>
<evidence type="ECO:0000313" key="1">
    <source>
        <dbReference type="EMBL" id="QIG71403.1"/>
    </source>
</evidence>
<accession>A0A7S5UVJ6</accession>
<organism evidence="1 2">
    <name type="scientific">Rhizobium phage RHph_TM30</name>
    <dbReference type="NCBI Taxonomy" id="2509764"/>
    <lineage>
        <taxon>Viruses</taxon>
        <taxon>Duplodnaviria</taxon>
        <taxon>Heunggongvirae</taxon>
        <taxon>Uroviricota</taxon>
        <taxon>Caudoviricetes</taxon>
        <taxon>Kleczkowskaviridae</taxon>
        <taxon>Cuauhnahuacvirus</taxon>
        <taxon>Cuauhnahuacvirus TM30</taxon>
    </lineage>
</organism>
<protein>
    <submittedName>
        <fullName evidence="1">Putative exonuclease protein</fullName>
    </submittedName>
</protein>
<dbReference type="Gene3D" id="3.90.320.10">
    <property type="match status" value="1"/>
</dbReference>
<keyword evidence="1" id="KW-0269">Exonuclease</keyword>
<evidence type="ECO:0000313" key="2">
    <source>
        <dbReference type="Proteomes" id="UP000629603"/>
    </source>
</evidence>